<reference evidence="2 3" key="1">
    <citation type="submission" date="2016-10" db="EMBL/GenBank/DDBJ databases">
        <authorList>
            <person name="de Groot N.N."/>
        </authorList>
    </citation>
    <scope>NUCLEOTIDE SEQUENCE [LARGE SCALE GENOMIC DNA]</scope>
    <source>
        <strain evidence="2 3">CGMCC 4.3143</strain>
    </source>
</reference>
<dbReference type="InterPro" id="IPR050259">
    <property type="entry name" value="SDR"/>
</dbReference>
<evidence type="ECO:0000313" key="2">
    <source>
        <dbReference type="EMBL" id="SDH53538.1"/>
    </source>
</evidence>
<dbReference type="PANTHER" id="PTHR42879">
    <property type="entry name" value="3-OXOACYL-(ACYL-CARRIER-PROTEIN) REDUCTASE"/>
    <property type="match status" value="1"/>
</dbReference>
<dbReference type="PRINTS" id="PR00080">
    <property type="entry name" value="SDRFAMILY"/>
</dbReference>
<sequence>MAVDISARRLDGLAETWAAKWGGHVVTRRADLGVESEVEGAVDAAAELFGGLDGLANVAGGIPGFSAESFDLAIGAFDLVTWRKYFTLNVETAFVAIRRAVPVFERVAYGKVVNVASMAAYGNHDQMGNTAYDTAKSAVLGMTTSLARTLGPLGVRVNAVSPGTTLSPMMRESFDHRQLMEYEMRAPLRAVGKPSDVAGAMAYLLAPESDHVTGETIRVSGGLR</sequence>
<dbReference type="PANTHER" id="PTHR42879:SF2">
    <property type="entry name" value="3-OXOACYL-[ACYL-CARRIER-PROTEIN] REDUCTASE FABG"/>
    <property type="match status" value="1"/>
</dbReference>
<dbReference type="Pfam" id="PF13561">
    <property type="entry name" value="adh_short_C2"/>
    <property type="match status" value="1"/>
</dbReference>
<dbReference type="CDD" id="cd05233">
    <property type="entry name" value="SDR_c"/>
    <property type="match status" value="1"/>
</dbReference>
<dbReference type="InterPro" id="IPR036291">
    <property type="entry name" value="NAD(P)-bd_dom_sf"/>
</dbReference>
<protein>
    <submittedName>
        <fullName evidence="2">7-alpha-hydroxysteroid dehydrogenase</fullName>
    </submittedName>
</protein>
<organism evidence="2 3">
    <name type="scientific">Pseudonocardia oroxyli</name>
    <dbReference type="NCBI Taxonomy" id="366584"/>
    <lineage>
        <taxon>Bacteria</taxon>
        <taxon>Bacillati</taxon>
        <taxon>Actinomycetota</taxon>
        <taxon>Actinomycetes</taxon>
        <taxon>Pseudonocardiales</taxon>
        <taxon>Pseudonocardiaceae</taxon>
        <taxon>Pseudonocardia</taxon>
    </lineage>
</organism>
<dbReference type="AlphaFoldDB" id="A0A1G8D6X2"/>
<keyword evidence="3" id="KW-1185">Reference proteome</keyword>
<evidence type="ECO:0000313" key="3">
    <source>
        <dbReference type="Proteomes" id="UP000198967"/>
    </source>
</evidence>
<evidence type="ECO:0000256" key="1">
    <source>
        <dbReference type="ARBA" id="ARBA00006484"/>
    </source>
</evidence>
<dbReference type="SUPFAM" id="SSF51735">
    <property type="entry name" value="NAD(P)-binding Rossmann-fold domains"/>
    <property type="match status" value="1"/>
</dbReference>
<proteinExistence type="inferred from homology"/>
<dbReference type="STRING" id="366584.SAMN05216377_12515"/>
<accession>A0A1G8D6X2</accession>
<dbReference type="Gene3D" id="3.40.50.720">
    <property type="entry name" value="NAD(P)-binding Rossmann-like Domain"/>
    <property type="match status" value="1"/>
</dbReference>
<dbReference type="PRINTS" id="PR00081">
    <property type="entry name" value="GDHRDH"/>
</dbReference>
<dbReference type="InterPro" id="IPR002347">
    <property type="entry name" value="SDR_fam"/>
</dbReference>
<dbReference type="Proteomes" id="UP000198967">
    <property type="component" value="Unassembled WGS sequence"/>
</dbReference>
<name>A0A1G8D6X2_PSEOR</name>
<comment type="similarity">
    <text evidence="1">Belongs to the short-chain dehydrogenases/reductases (SDR) family.</text>
</comment>
<dbReference type="EMBL" id="FNBE01000025">
    <property type="protein sequence ID" value="SDH53538.1"/>
    <property type="molecule type" value="Genomic_DNA"/>
</dbReference>
<gene>
    <name evidence="2" type="ORF">SAMN05216377_12515</name>
</gene>